<evidence type="ECO:0000313" key="1">
    <source>
        <dbReference type="EMBL" id="JAP11903.1"/>
    </source>
</evidence>
<reference evidence="1" key="1">
    <citation type="submission" date="2015-12" db="EMBL/GenBank/DDBJ databases">
        <title>Gene expression during late stages of embryo sac development: a critical building block for successful pollen-pistil interactions.</title>
        <authorList>
            <person name="Liu Y."/>
            <person name="Joly V."/>
            <person name="Sabar M."/>
            <person name="Matton D.P."/>
        </authorList>
    </citation>
    <scope>NUCLEOTIDE SEQUENCE</scope>
</reference>
<feature type="non-terminal residue" evidence="1">
    <location>
        <position position="1"/>
    </location>
</feature>
<sequence>STTDGKILKPNGRANPLFSVAVGSGQRLHCQGVARDVKLTIQGCQLCLDLYILSFHGSDVVLGVAGLATLGPVLTDLGTRQFEFSLHGTRYSWSGEPPIAVQPIQLHCLR</sequence>
<accession>A0A0V0GUP3</accession>
<protein>
    <submittedName>
        <fullName evidence="1">Putative ovule protein</fullName>
    </submittedName>
</protein>
<proteinExistence type="predicted"/>
<name>A0A0V0GUP3_SOLCH</name>
<organism evidence="1">
    <name type="scientific">Solanum chacoense</name>
    <name type="common">Chaco potato</name>
    <dbReference type="NCBI Taxonomy" id="4108"/>
    <lineage>
        <taxon>Eukaryota</taxon>
        <taxon>Viridiplantae</taxon>
        <taxon>Streptophyta</taxon>
        <taxon>Embryophyta</taxon>
        <taxon>Tracheophyta</taxon>
        <taxon>Spermatophyta</taxon>
        <taxon>Magnoliopsida</taxon>
        <taxon>eudicotyledons</taxon>
        <taxon>Gunneridae</taxon>
        <taxon>Pentapetalae</taxon>
        <taxon>asterids</taxon>
        <taxon>lamiids</taxon>
        <taxon>Solanales</taxon>
        <taxon>Solanaceae</taxon>
        <taxon>Solanoideae</taxon>
        <taxon>Solaneae</taxon>
        <taxon>Solanum</taxon>
    </lineage>
</organism>
<dbReference type="EMBL" id="GEDG01030481">
    <property type="protein sequence ID" value="JAP11903.1"/>
    <property type="molecule type" value="Transcribed_RNA"/>
</dbReference>
<dbReference type="AlphaFoldDB" id="A0A0V0GUP3"/>